<feature type="compositionally biased region" description="Basic and acidic residues" evidence="1">
    <location>
        <begin position="43"/>
        <end position="52"/>
    </location>
</feature>
<dbReference type="EMBL" id="FOSN01000023">
    <property type="protein sequence ID" value="SFK81118.1"/>
    <property type="molecule type" value="Genomic_DNA"/>
</dbReference>
<evidence type="ECO:0000313" key="3">
    <source>
        <dbReference type="Proteomes" id="UP000198755"/>
    </source>
</evidence>
<organism evidence="2 3">
    <name type="scientific">Methylocapsa palsarum</name>
    <dbReference type="NCBI Taxonomy" id="1612308"/>
    <lineage>
        <taxon>Bacteria</taxon>
        <taxon>Pseudomonadati</taxon>
        <taxon>Pseudomonadota</taxon>
        <taxon>Alphaproteobacteria</taxon>
        <taxon>Hyphomicrobiales</taxon>
        <taxon>Beijerinckiaceae</taxon>
        <taxon>Methylocapsa</taxon>
    </lineage>
</organism>
<name>A0A1I4CIQ9_9HYPH</name>
<feature type="region of interest" description="Disordered" evidence="1">
    <location>
        <begin position="30"/>
        <end position="54"/>
    </location>
</feature>
<keyword evidence="3" id="KW-1185">Reference proteome</keyword>
<reference evidence="2 3" key="1">
    <citation type="submission" date="2016-10" db="EMBL/GenBank/DDBJ databases">
        <authorList>
            <person name="de Groot N.N."/>
        </authorList>
    </citation>
    <scope>NUCLEOTIDE SEQUENCE [LARGE SCALE GENOMIC DNA]</scope>
    <source>
        <strain evidence="2 3">NE2</strain>
    </source>
</reference>
<gene>
    <name evidence="2" type="ORF">SAMN05444581_12324</name>
</gene>
<dbReference type="Proteomes" id="UP000198755">
    <property type="component" value="Unassembled WGS sequence"/>
</dbReference>
<protein>
    <submittedName>
        <fullName evidence="2">Uncharacterized protein</fullName>
    </submittedName>
</protein>
<evidence type="ECO:0000256" key="1">
    <source>
        <dbReference type="SAM" id="MobiDB-lite"/>
    </source>
</evidence>
<proteinExistence type="predicted"/>
<evidence type="ECO:0000313" key="2">
    <source>
        <dbReference type="EMBL" id="SFK81118.1"/>
    </source>
</evidence>
<accession>A0A1I4CIQ9</accession>
<sequence length="87" mass="9287">MTRQNSQLSLFDGTFLKGSGALTLGGGVDKPVVFEPDADDDDAGPKHPDRTIPNRPRLIFVARGIALLRTAGRRAPGTISRPSVCRS</sequence>
<dbReference type="AlphaFoldDB" id="A0A1I4CIQ9"/>